<dbReference type="InterPro" id="IPR005119">
    <property type="entry name" value="LysR_subst-bd"/>
</dbReference>
<dbReference type="InterPro" id="IPR036388">
    <property type="entry name" value="WH-like_DNA-bd_sf"/>
</dbReference>
<keyword evidence="2" id="KW-0805">Transcription regulation</keyword>
<dbReference type="GO" id="GO:0003700">
    <property type="term" value="F:DNA-binding transcription factor activity"/>
    <property type="evidence" value="ECO:0007669"/>
    <property type="project" value="InterPro"/>
</dbReference>
<comment type="caution">
    <text evidence="6">The sequence shown here is derived from an EMBL/GenBank/DDBJ whole genome shotgun (WGS) entry which is preliminary data.</text>
</comment>
<evidence type="ECO:0000313" key="7">
    <source>
        <dbReference type="Proteomes" id="UP001268036"/>
    </source>
</evidence>
<dbReference type="Pfam" id="PF03466">
    <property type="entry name" value="LysR_substrate"/>
    <property type="match status" value="1"/>
</dbReference>
<protein>
    <submittedName>
        <fullName evidence="6">DNA-binding transcriptional LysR family regulator</fullName>
    </submittedName>
</protein>
<dbReference type="InterPro" id="IPR000847">
    <property type="entry name" value="LysR_HTH_N"/>
</dbReference>
<keyword evidence="4" id="KW-0804">Transcription</keyword>
<organism evidence="6 7">
    <name type="scientific">Pseudomonas oryzihabitans</name>
    <dbReference type="NCBI Taxonomy" id="47885"/>
    <lineage>
        <taxon>Bacteria</taxon>
        <taxon>Pseudomonadati</taxon>
        <taxon>Pseudomonadota</taxon>
        <taxon>Gammaproteobacteria</taxon>
        <taxon>Pseudomonadales</taxon>
        <taxon>Pseudomonadaceae</taxon>
        <taxon>Pseudomonas</taxon>
    </lineage>
</organism>
<dbReference type="EMBL" id="JAVJAF010000001">
    <property type="protein sequence ID" value="MDR6236442.1"/>
    <property type="molecule type" value="Genomic_DNA"/>
</dbReference>
<dbReference type="AlphaFoldDB" id="A0AAJ2EY38"/>
<accession>A0AAJ2EY38</accession>
<comment type="similarity">
    <text evidence="1">Belongs to the LysR transcriptional regulatory family.</text>
</comment>
<evidence type="ECO:0000256" key="3">
    <source>
        <dbReference type="ARBA" id="ARBA00023125"/>
    </source>
</evidence>
<dbReference type="CDD" id="cd08440">
    <property type="entry name" value="PBP2_LTTR_like_4"/>
    <property type="match status" value="1"/>
</dbReference>
<dbReference type="Gene3D" id="1.10.10.10">
    <property type="entry name" value="Winged helix-like DNA-binding domain superfamily/Winged helix DNA-binding domain"/>
    <property type="match status" value="1"/>
</dbReference>
<feature type="domain" description="HTH lysR-type" evidence="5">
    <location>
        <begin position="6"/>
        <end position="63"/>
    </location>
</feature>
<reference evidence="6" key="1">
    <citation type="submission" date="2023-08" db="EMBL/GenBank/DDBJ databases">
        <title>Functional and genomic diversity of the sorghum phyllosphere microbiome.</title>
        <authorList>
            <person name="Shade A."/>
        </authorList>
    </citation>
    <scope>NUCLEOTIDE SEQUENCE</scope>
    <source>
        <strain evidence="6">SORGH_AS_0201</strain>
    </source>
</reference>
<dbReference type="GO" id="GO:0003677">
    <property type="term" value="F:DNA binding"/>
    <property type="evidence" value="ECO:0007669"/>
    <property type="project" value="UniProtKB-KW"/>
</dbReference>
<dbReference type="PANTHER" id="PTHR30419:SF8">
    <property type="entry name" value="NITROGEN ASSIMILATION TRANSCRIPTIONAL ACTIVATOR-RELATED"/>
    <property type="match status" value="1"/>
</dbReference>
<evidence type="ECO:0000256" key="4">
    <source>
        <dbReference type="ARBA" id="ARBA00023163"/>
    </source>
</evidence>
<dbReference type="SUPFAM" id="SSF46785">
    <property type="entry name" value="Winged helix' DNA-binding domain"/>
    <property type="match status" value="1"/>
</dbReference>
<gene>
    <name evidence="6" type="ORF">QE440_004183</name>
</gene>
<proteinExistence type="inferred from homology"/>
<evidence type="ECO:0000313" key="6">
    <source>
        <dbReference type="EMBL" id="MDR6236442.1"/>
    </source>
</evidence>
<dbReference type="SUPFAM" id="SSF53850">
    <property type="entry name" value="Periplasmic binding protein-like II"/>
    <property type="match status" value="1"/>
</dbReference>
<keyword evidence="3 6" id="KW-0238">DNA-binding</keyword>
<dbReference type="PANTHER" id="PTHR30419">
    <property type="entry name" value="HTH-TYPE TRANSCRIPTIONAL REGULATOR YBHD"/>
    <property type="match status" value="1"/>
</dbReference>
<dbReference type="InterPro" id="IPR036390">
    <property type="entry name" value="WH_DNA-bd_sf"/>
</dbReference>
<dbReference type="GO" id="GO:0005829">
    <property type="term" value="C:cytosol"/>
    <property type="evidence" value="ECO:0007669"/>
    <property type="project" value="TreeGrafter"/>
</dbReference>
<dbReference type="FunFam" id="1.10.10.10:FF:000001">
    <property type="entry name" value="LysR family transcriptional regulator"/>
    <property type="match status" value="1"/>
</dbReference>
<dbReference type="Gene3D" id="3.40.190.10">
    <property type="entry name" value="Periplasmic binding protein-like II"/>
    <property type="match status" value="2"/>
</dbReference>
<dbReference type="PRINTS" id="PR00039">
    <property type="entry name" value="HTHLYSR"/>
</dbReference>
<dbReference type="PROSITE" id="PS50931">
    <property type="entry name" value="HTH_LYSR"/>
    <property type="match status" value="1"/>
</dbReference>
<dbReference type="InterPro" id="IPR050950">
    <property type="entry name" value="HTH-type_LysR_regulators"/>
</dbReference>
<evidence type="ECO:0000256" key="1">
    <source>
        <dbReference type="ARBA" id="ARBA00009437"/>
    </source>
</evidence>
<dbReference type="Pfam" id="PF00126">
    <property type="entry name" value="HTH_1"/>
    <property type="match status" value="1"/>
</dbReference>
<evidence type="ECO:0000259" key="5">
    <source>
        <dbReference type="PROSITE" id="PS50931"/>
    </source>
</evidence>
<sequence>MKNMNVEIGDLRAFVAVADLGSFAAAARELYLSQPALSRRILKLENSLGVRLLNRTTRRIELSAPGRAFLGRARQVLNDFDESLLDVTDAANRLTGEVTLACVPTVINQLPEVLKQYQRQYPGILVRVMDEGASDVLTRVTRGEADFEINYLGAQEGNLVFEPLHEDDFVLVCPKSHPLATRASVRWAELASYSYIAVNKASGNRMLLDLALARIPDLPKPALEARHVRTVIDLVAAGLGVAAVPRLAIPASALDSCLVAVPLSEPAITRSLGLITRHGQLLSPAAQRLCDLLRQRGLTAGRLSTP</sequence>
<name>A0AAJ2EY38_9PSED</name>
<evidence type="ECO:0000256" key="2">
    <source>
        <dbReference type="ARBA" id="ARBA00023015"/>
    </source>
</evidence>
<dbReference type="Proteomes" id="UP001268036">
    <property type="component" value="Unassembled WGS sequence"/>
</dbReference>